<dbReference type="Gene3D" id="1.20.1440.110">
    <property type="entry name" value="acylaminoacyl peptidase"/>
    <property type="match status" value="1"/>
</dbReference>
<dbReference type="InterPro" id="IPR050261">
    <property type="entry name" value="FrsA_esterase"/>
</dbReference>
<keyword evidence="1" id="KW-0378">Hydrolase</keyword>
<dbReference type="PANTHER" id="PTHR22946">
    <property type="entry name" value="DIENELACTONE HYDROLASE DOMAIN-CONTAINING PROTEIN-RELATED"/>
    <property type="match status" value="1"/>
</dbReference>
<evidence type="ECO:0000256" key="1">
    <source>
        <dbReference type="ARBA" id="ARBA00022801"/>
    </source>
</evidence>
<accession>Q0YT20</accession>
<sequence>MYGRVLRVVIMVLCSVVLTTGGSRASRATEKKKTSGAEAVNPGEKKSDFDAHDPTVRYHFKDNDMDWTFGFLLGNTSNHGMEIGEAYYTASQIKDGEAASWQAEWIRMADRLAARAEKSLNKGHKVSATRQMQRASYYYRAGIISMLPDDPRLNEVAGRSRTLLRKAGELMDPPLEYFEVPFEGVVLPGYFRKADKSGKPRPTLFMVGGGETFAEDLWFHIAPQTFERGYNFVAVDLPGQGLLPWKGKYFRPAMNLPISAVIDYALKRPEVDPLRFAAYGISGGGGFVPQAAMHDSRIKAVAVTAAVVDAEQLFSTMPVATTTPGVLEGFASFHRNVVKLVAFRWGVKMDNIPGLVAANKGFTFDPAKVTVPTLLLVGAGEYASKEVQRQQLECMAKLPDSRSRLIVTGFEDGASSHCIGENRSLMGEILFDWLDEVFKDTGR</sequence>
<dbReference type="AlphaFoldDB" id="Q0YT20"/>
<gene>
    <name evidence="3" type="ORF">CferDRAFT_1371</name>
</gene>
<dbReference type="PANTHER" id="PTHR22946:SF13">
    <property type="entry name" value="ALPHA_BETA HYDROLASE PSOB"/>
    <property type="match status" value="1"/>
</dbReference>
<dbReference type="Gene3D" id="3.40.50.1820">
    <property type="entry name" value="alpha/beta hydrolase"/>
    <property type="match status" value="1"/>
</dbReference>
<dbReference type="InterPro" id="IPR010520">
    <property type="entry name" value="FrsA-like"/>
</dbReference>
<dbReference type="Proteomes" id="UP000004162">
    <property type="component" value="Unassembled WGS sequence"/>
</dbReference>
<organism evidence="3 4">
    <name type="scientific">Chlorobium ferrooxidans DSM 13031</name>
    <dbReference type="NCBI Taxonomy" id="377431"/>
    <lineage>
        <taxon>Bacteria</taxon>
        <taxon>Pseudomonadati</taxon>
        <taxon>Chlorobiota</taxon>
        <taxon>Chlorobiia</taxon>
        <taxon>Chlorobiales</taxon>
        <taxon>Chlorobiaceae</taxon>
        <taxon>Chlorobium/Pelodictyon group</taxon>
        <taxon>Chlorobium</taxon>
    </lineage>
</organism>
<name>Q0YT20_9CHLB</name>
<protein>
    <submittedName>
        <fullName evidence="3">Uncharacterized protein</fullName>
    </submittedName>
</protein>
<dbReference type="OrthoDB" id="3668964at2"/>
<dbReference type="RefSeq" id="WP_006365871.1">
    <property type="nucleotide sequence ID" value="NZ_AASE01000004.1"/>
</dbReference>
<reference evidence="3 4" key="1">
    <citation type="submission" date="2006-07" db="EMBL/GenBank/DDBJ databases">
        <title>Annotation of the draft genome assembly of Chlorobium ferroxidans DSM 13031.</title>
        <authorList>
            <consortium name="US DOE Joint Genome Institute (JGI-ORNL)"/>
            <person name="Larimer F."/>
            <person name="Land M."/>
            <person name="Hauser L."/>
        </authorList>
    </citation>
    <scope>NUCLEOTIDE SEQUENCE [LARGE SCALE GENOMIC DNA]</scope>
    <source>
        <strain evidence="3 4">DSM 13031</strain>
    </source>
</reference>
<feature type="region of interest" description="Disordered" evidence="2">
    <location>
        <begin position="27"/>
        <end position="48"/>
    </location>
</feature>
<dbReference type="InterPro" id="IPR029058">
    <property type="entry name" value="AB_hydrolase_fold"/>
</dbReference>
<evidence type="ECO:0000256" key="2">
    <source>
        <dbReference type="SAM" id="MobiDB-lite"/>
    </source>
</evidence>
<comment type="caution">
    <text evidence="3">The sequence shown here is derived from an EMBL/GenBank/DDBJ whole genome shotgun (WGS) entry which is preliminary data.</text>
</comment>
<evidence type="ECO:0000313" key="3">
    <source>
        <dbReference type="EMBL" id="EAT59444.1"/>
    </source>
</evidence>
<dbReference type="SUPFAM" id="SSF53474">
    <property type="entry name" value="alpha/beta-Hydrolases"/>
    <property type="match status" value="1"/>
</dbReference>
<reference evidence="3 4" key="2">
    <citation type="submission" date="2006-07" db="EMBL/GenBank/DDBJ databases">
        <title>Sequencing of the draft genome and assembly of Chlorobium ferroxidans DSM 13031.</title>
        <authorList>
            <consortium name="US DOE Joint Genome Institute (JGI-PGF)"/>
            <person name="Copeland A."/>
            <person name="Lucas S."/>
            <person name="Lapidus A."/>
            <person name="Barry K."/>
            <person name="Glavina del Rio T."/>
            <person name="Dalin E."/>
            <person name="Tice H."/>
            <person name="Bruce D."/>
            <person name="Pitluck S."/>
            <person name="Richardson P."/>
        </authorList>
    </citation>
    <scope>NUCLEOTIDE SEQUENCE [LARGE SCALE GENOMIC DNA]</scope>
    <source>
        <strain evidence="3 4">DSM 13031</strain>
    </source>
</reference>
<dbReference type="EMBL" id="AASE01000004">
    <property type="protein sequence ID" value="EAT59444.1"/>
    <property type="molecule type" value="Genomic_DNA"/>
</dbReference>
<dbReference type="Pfam" id="PF06500">
    <property type="entry name" value="FrsA-like"/>
    <property type="match status" value="1"/>
</dbReference>
<dbReference type="GO" id="GO:0016787">
    <property type="term" value="F:hydrolase activity"/>
    <property type="evidence" value="ECO:0007669"/>
    <property type="project" value="UniProtKB-KW"/>
</dbReference>
<proteinExistence type="predicted"/>
<keyword evidence="4" id="KW-1185">Reference proteome</keyword>
<evidence type="ECO:0000313" key="4">
    <source>
        <dbReference type="Proteomes" id="UP000004162"/>
    </source>
</evidence>